<evidence type="ECO:0000313" key="2">
    <source>
        <dbReference type="EMBL" id="KPA39241.1"/>
    </source>
</evidence>
<comment type="caution">
    <text evidence="2">The sequence shown here is derived from an EMBL/GenBank/DDBJ whole genome shotgun (WGS) entry which is preliminary data.</text>
</comment>
<proteinExistence type="predicted"/>
<name>A0A0N0DD66_FUSLA</name>
<evidence type="ECO:0000313" key="3">
    <source>
        <dbReference type="Proteomes" id="UP000037904"/>
    </source>
</evidence>
<dbReference type="Proteomes" id="UP000037904">
    <property type="component" value="Unassembled WGS sequence"/>
</dbReference>
<keyword evidence="3" id="KW-1185">Reference proteome</keyword>
<dbReference type="OrthoDB" id="5366531at2759"/>
<gene>
    <name evidence="2" type="ORF">FLAG1_07906</name>
</gene>
<organism evidence="2 3">
    <name type="scientific">Fusarium langsethiae</name>
    <dbReference type="NCBI Taxonomy" id="179993"/>
    <lineage>
        <taxon>Eukaryota</taxon>
        <taxon>Fungi</taxon>
        <taxon>Dikarya</taxon>
        <taxon>Ascomycota</taxon>
        <taxon>Pezizomycotina</taxon>
        <taxon>Sordariomycetes</taxon>
        <taxon>Hypocreomycetidae</taxon>
        <taxon>Hypocreales</taxon>
        <taxon>Nectriaceae</taxon>
        <taxon>Fusarium</taxon>
    </lineage>
</organism>
<feature type="region of interest" description="Disordered" evidence="1">
    <location>
        <begin position="53"/>
        <end position="87"/>
    </location>
</feature>
<reference evidence="2 3" key="1">
    <citation type="submission" date="2015-04" db="EMBL/GenBank/DDBJ databases">
        <title>The draft genome sequence of Fusarium langsethiae, a T-2/HT-2 mycotoxin producer.</title>
        <authorList>
            <person name="Lysoe E."/>
            <person name="Divon H.H."/>
            <person name="Terzi V."/>
            <person name="Orru L."/>
            <person name="Lamontanara A."/>
            <person name="Kolseth A.-K."/>
            <person name="Frandsen R.J."/>
            <person name="Nielsen K."/>
            <person name="Thrane U."/>
        </authorList>
    </citation>
    <scope>NUCLEOTIDE SEQUENCE [LARGE SCALE GENOMIC DNA]</scope>
    <source>
        <strain evidence="2 3">Fl201059</strain>
    </source>
</reference>
<dbReference type="EMBL" id="JXCE01000209">
    <property type="protein sequence ID" value="KPA39241.1"/>
    <property type="molecule type" value="Genomic_DNA"/>
</dbReference>
<evidence type="ECO:0000256" key="1">
    <source>
        <dbReference type="SAM" id="MobiDB-lite"/>
    </source>
</evidence>
<accession>A0A0N0DD66</accession>
<dbReference type="AlphaFoldDB" id="A0A0N0DD66"/>
<protein>
    <recommendedName>
        <fullName evidence="4">Pentatricopeptide repeat domain-containing protein</fullName>
    </recommendedName>
</protein>
<sequence length="854" mass="98482">MHRPLTIFRAQQYPHSRCIRIIAQNRLRCATSSLSVTNLYNNKRCIYSYKADGDRTKQDSPVSTISKRRAAQHDSSKRRSKTKSPIPLGIRLNGAEEIYPSGQQTTSDKISSLERRIVTTRHSHGDRGAWDIFQQLRNEGDVHFVIEPRAEFLRDSILKAALTHADRMEEIFTFAQELQRIHHFEWPELYLKVVHFYLAQTDCEAAFRWHLKLMPTFRPDLNSFGAFLASFAIDFSPVIQSTLTRIYVFNPYRRLYDYVVPTLFDSGQSHAARVWRKRFILFNDHAMSQKSIPFLDFLTRYFPKVQLTKEESAILNRDTSIDDDAAASDISNNDTHSDQYKGMFSDKFTARWFASSWTSSEFAINLMHKLGLRAIGPQSLQSVALREQDVQGVNDRLKQFRELEIDISSTVYCKAIISFAERGEDELLRDLLHCDIHPDEFDNSETRVMLLAASAKQQDWRRERLLQEVEALIAKPTPRKERTLSEKLNTNLRAALSTQGLAKVRSVFDKMDDLSVSIEQKNSEVLLGRLFEGIWYHPKTSKQKRHGYQEDPQLDRAIHLSLRVARHGVAIPIKYWQILLYNLGRLGRFNELEELSHEICELYSPDPGGLIPVHRCDVPPKPISKFKMSNSGTGGWVEYHSFPDGKKKISHFREEFWRAEIGLTEEEPNAIMTKSGPPVKSDDSRKDNDPEYTFCIPTDLPFTNRQHPIQKIFDISLQRAILRWGFDKTLGQEPAQLSLARVKPGGITDYDLACGVRLLALLRQKGVYIDQQVVRSAVIKRLAVAHLPGRTRARARDDRELSPANIKQLVEEAWGSAILPSEKHLSLELENMKPKLWKSFPRLFEKSYDKNETR</sequence>
<evidence type="ECO:0008006" key="4">
    <source>
        <dbReference type="Google" id="ProtNLM"/>
    </source>
</evidence>